<sequence>MKKWFSSAVVAGMALLVFAGCGGGDEKTNEAGGGAVDVEVWLTPQWKGVMDAAEDGADYDSFFKEAAKRYKEENPDVNINVQVIPGEQRSDKLSVAIQTKTLPDIFFDSSFALSEYAHMGVLTPLDDIIDDETKSDIPASIWENVQINDQTYFYPFGHNPGTLAYNADMFKAAGLEEYIAGEHEIATWNVADFEKILTALKEHNDKVSPFGLYAKNNQGDTWNLTYMRMFGNKFFDEEGNIIVNEDNGVQALSYINDLRKKGLTTSGPESLTSNDVNAMFQNQQTAVNFTNAVLFSGIQKDMEDGKVNKFDMRLANIPSETDPLSFTYVTSSVVFNTGDDAKMQAAKDFVKFYSTDPELVKASKNTLPVRESVSKELAGELPYLEAYNKNAPYIINFSNNTPGYAELRNAFFPELQAVFTDAKTPKEGLDNFTEQGNRIIENNKKKSVIESGK</sequence>
<keyword evidence="8" id="KW-1185">Reference proteome</keyword>
<dbReference type="AlphaFoldDB" id="A0A1L8RFZ7"/>
<feature type="chain" id="PRO_5039037656" evidence="6">
    <location>
        <begin position="20"/>
        <end position="453"/>
    </location>
</feature>
<comment type="caution">
    <text evidence="7">The sequence shown here is derived from an EMBL/GenBank/DDBJ whole genome shotgun (WGS) entry which is preliminary data.</text>
</comment>
<feature type="signal peptide" evidence="6">
    <location>
        <begin position="1"/>
        <end position="19"/>
    </location>
</feature>
<dbReference type="PROSITE" id="PS51257">
    <property type="entry name" value="PROKAR_LIPOPROTEIN"/>
    <property type="match status" value="1"/>
</dbReference>
<evidence type="ECO:0000313" key="8">
    <source>
        <dbReference type="Proteomes" id="UP000181884"/>
    </source>
</evidence>
<evidence type="ECO:0000256" key="5">
    <source>
        <dbReference type="ARBA" id="ARBA00023288"/>
    </source>
</evidence>
<dbReference type="STRING" id="214095.RU97_GL001317"/>
<dbReference type="InterPro" id="IPR006059">
    <property type="entry name" value="SBP"/>
</dbReference>
<evidence type="ECO:0000256" key="3">
    <source>
        <dbReference type="ARBA" id="ARBA00023136"/>
    </source>
</evidence>
<evidence type="ECO:0000256" key="1">
    <source>
        <dbReference type="ARBA" id="ARBA00022475"/>
    </source>
</evidence>
<proteinExistence type="predicted"/>
<keyword evidence="2 6" id="KW-0732">Signal</keyword>
<dbReference type="Gene3D" id="3.40.190.10">
    <property type="entry name" value="Periplasmic binding protein-like II"/>
    <property type="match status" value="1"/>
</dbReference>
<evidence type="ECO:0000256" key="4">
    <source>
        <dbReference type="ARBA" id="ARBA00023139"/>
    </source>
</evidence>
<dbReference type="Pfam" id="PF01547">
    <property type="entry name" value="SBP_bac_1"/>
    <property type="match status" value="1"/>
</dbReference>
<evidence type="ECO:0000256" key="2">
    <source>
        <dbReference type="ARBA" id="ARBA00022729"/>
    </source>
</evidence>
<dbReference type="RefSeq" id="WP_067393827.1">
    <property type="nucleotide sequence ID" value="NZ_JXKH01000003.1"/>
</dbReference>
<dbReference type="PANTHER" id="PTHR43649:SF33">
    <property type="entry name" value="POLYGALACTURONAN_RHAMNOGALACTURONAN-BINDING PROTEIN YTCQ"/>
    <property type="match status" value="1"/>
</dbReference>
<accession>A0A1L8RFZ7</accession>
<keyword evidence="3" id="KW-0472">Membrane</keyword>
<keyword evidence="5" id="KW-0449">Lipoprotein</keyword>
<gene>
    <name evidence="7" type="ORF">RU97_GL001317</name>
</gene>
<keyword evidence="4" id="KW-0564">Palmitate</keyword>
<organism evidence="7 8">
    <name type="scientific">Enterococcus canis</name>
    <dbReference type="NCBI Taxonomy" id="214095"/>
    <lineage>
        <taxon>Bacteria</taxon>
        <taxon>Bacillati</taxon>
        <taxon>Bacillota</taxon>
        <taxon>Bacilli</taxon>
        <taxon>Lactobacillales</taxon>
        <taxon>Enterococcaceae</taxon>
        <taxon>Enterococcus</taxon>
    </lineage>
</organism>
<evidence type="ECO:0000313" key="7">
    <source>
        <dbReference type="EMBL" id="OJG18699.1"/>
    </source>
</evidence>
<protein>
    <submittedName>
        <fullName evidence="7">ABC transporter, predicted N-acetylneuraminate-binding protein</fullName>
    </submittedName>
</protein>
<reference evidence="7 8" key="1">
    <citation type="submission" date="2014-12" db="EMBL/GenBank/DDBJ databases">
        <title>Draft genome sequences of 29 type strains of Enterococci.</title>
        <authorList>
            <person name="Zhong Z."/>
            <person name="Sun Z."/>
            <person name="Liu W."/>
            <person name="Zhang W."/>
            <person name="Zhang H."/>
        </authorList>
    </citation>
    <scope>NUCLEOTIDE SEQUENCE [LARGE SCALE GENOMIC DNA]</scope>
    <source>
        <strain evidence="7 8">DSM 17029</strain>
    </source>
</reference>
<keyword evidence="1" id="KW-1003">Cell membrane</keyword>
<dbReference type="PANTHER" id="PTHR43649">
    <property type="entry name" value="ARABINOSE-BINDING PROTEIN-RELATED"/>
    <property type="match status" value="1"/>
</dbReference>
<dbReference type="SUPFAM" id="SSF53850">
    <property type="entry name" value="Periplasmic binding protein-like II"/>
    <property type="match status" value="1"/>
</dbReference>
<dbReference type="EMBL" id="JXKH01000003">
    <property type="protein sequence ID" value="OJG18699.1"/>
    <property type="molecule type" value="Genomic_DNA"/>
</dbReference>
<dbReference type="Proteomes" id="UP000181884">
    <property type="component" value="Unassembled WGS sequence"/>
</dbReference>
<name>A0A1L8RFZ7_9ENTE</name>
<dbReference type="InterPro" id="IPR050490">
    <property type="entry name" value="Bact_solute-bd_prot1"/>
</dbReference>
<evidence type="ECO:0000256" key="6">
    <source>
        <dbReference type="SAM" id="SignalP"/>
    </source>
</evidence>